<dbReference type="InterPro" id="IPR008984">
    <property type="entry name" value="SMAD_FHA_dom_sf"/>
</dbReference>
<dbReference type="PROSITE" id="PS50006">
    <property type="entry name" value="FHA_DOMAIN"/>
    <property type="match status" value="1"/>
</dbReference>
<dbReference type="OrthoDB" id="3254248at2"/>
<dbReference type="AlphaFoldDB" id="A0A2U2MRN4"/>
<protein>
    <recommendedName>
        <fullName evidence="3">FHA domain-containing protein</fullName>
    </recommendedName>
</protein>
<name>A0A2U2MRN4_9BIFI</name>
<keyword evidence="1" id="KW-0597">Phosphoprotein</keyword>
<dbReference type="InterPro" id="IPR000253">
    <property type="entry name" value="FHA_dom"/>
</dbReference>
<comment type="caution">
    <text evidence="4">The sequence shown here is derived from an EMBL/GenBank/DDBJ whole genome shotgun (WGS) entry which is preliminary data.</text>
</comment>
<evidence type="ECO:0000313" key="4">
    <source>
        <dbReference type="EMBL" id="PWG59494.1"/>
    </source>
</evidence>
<evidence type="ECO:0000256" key="2">
    <source>
        <dbReference type="SAM" id="MobiDB-lite"/>
    </source>
</evidence>
<reference evidence="4 5" key="1">
    <citation type="journal article" date="2018" name="Int. J. Syst. Evol. Microbiol.">
        <title>Bifidobacterium catulorum sp. nov., a novel taxon from the faeces of the baby common marmoset (Callithrix jacchus).</title>
        <authorList>
            <person name="Modesto M."/>
            <person name="Michelini S."/>
            <person name="Oki K."/>
            <person name="Biavati B."/>
            <person name="Watanabe K."/>
            <person name="Mattarelli P."/>
        </authorList>
    </citation>
    <scope>NUCLEOTIDE SEQUENCE [LARGE SCALE GENOMIC DNA]</scope>
    <source>
        <strain evidence="4 5">MRM 8.19</strain>
    </source>
</reference>
<sequence>MDLGRNVAADTAMTAAQSATTTDTVTTTSASDDDDEDWDSTVLSSSFTKEPEHRYELHNEATGQTVILEKSTLLGRKPSRNLPEGATSIKLADPTRTISRNHAAVSFDKDGNLWLEDYGSLNGTFLIVDGEESQVVKGTPVQVSVPCTVRIGDQFFSLDKAQ</sequence>
<evidence type="ECO:0000313" key="5">
    <source>
        <dbReference type="Proteomes" id="UP000245753"/>
    </source>
</evidence>
<proteinExistence type="predicted"/>
<gene>
    <name evidence="4" type="ORF">DF200_07370</name>
</gene>
<feature type="domain" description="FHA" evidence="3">
    <location>
        <begin position="72"/>
        <end position="126"/>
    </location>
</feature>
<dbReference type="SMART" id="SM00240">
    <property type="entry name" value="FHA"/>
    <property type="match status" value="1"/>
</dbReference>
<keyword evidence="5" id="KW-1185">Reference proteome</keyword>
<feature type="compositionally biased region" description="Low complexity" evidence="2">
    <location>
        <begin position="8"/>
        <end position="30"/>
    </location>
</feature>
<dbReference type="SUPFAM" id="SSF49879">
    <property type="entry name" value="SMAD/FHA domain"/>
    <property type="match status" value="1"/>
</dbReference>
<dbReference type="EMBL" id="QFFN01000020">
    <property type="protein sequence ID" value="PWG59494.1"/>
    <property type="molecule type" value="Genomic_DNA"/>
</dbReference>
<feature type="region of interest" description="Disordered" evidence="2">
    <location>
        <begin position="1"/>
        <end position="41"/>
    </location>
</feature>
<organism evidence="4 5">
    <name type="scientific">Bifidobacterium catulorum</name>
    <dbReference type="NCBI Taxonomy" id="1630173"/>
    <lineage>
        <taxon>Bacteria</taxon>
        <taxon>Bacillati</taxon>
        <taxon>Actinomycetota</taxon>
        <taxon>Actinomycetes</taxon>
        <taxon>Bifidobacteriales</taxon>
        <taxon>Bifidobacteriaceae</taxon>
        <taxon>Bifidobacterium</taxon>
    </lineage>
</organism>
<accession>A0A2U2MRN4</accession>
<dbReference type="Proteomes" id="UP000245753">
    <property type="component" value="Unassembled WGS sequence"/>
</dbReference>
<dbReference type="Pfam" id="PF00498">
    <property type="entry name" value="FHA"/>
    <property type="match status" value="1"/>
</dbReference>
<evidence type="ECO:0000259" key="3">
    <source>
        <dbReference type="PROSITE" id="PS50006"/>
    </source>
</evidence>
<dbReference type="Gene3D" id="2.60.200.20">
    <property type="match status" value="1"/>
</dbReference>
<evidence type="ECO:0000256" key="1">
    <source>
        <dbReference type="ARBA" id="ARBA00022553"/>
    </source>
</evidence>
<dbReference type="CDD" id="cd00060">
    <property type="entry name" value="FHA"/>
    <property type="match status" value="1"/>
</dbReference>